<comment type="pathway">
    <text evidence="1">Cofactor biosynthesis; tetrahydrofolate biosynthesis; 5,6,7,8-tetrahydrofolate from 7,8-dihydrofolate: step 1/1.</text>
</comment>
<keyword evidence="4" id="KW-0554">One-carbon metabolism</keyword>
<accession>A0A9D2L6W3</accession>
<evidence type="ECO:0000313" key="9">
    <source>
        <dbReference type="Proteomes" id="UP000886804"/>
    </source>
</evidence>
<feature type="domain" description="DHFR" evidence="7">
    <location>
        <begin position="4"/>
        <end position="167"/>
    </location>
</feature>
<reference evidence="8" key="1">
    <citation type="journal article" date="2021" name="PeerJ">
        <title>Extensive microbial diversity within the chicken gut microbiome revealed by metagenomics and culture.</title>
        <authorList>
            <person name="Gilroy R."/>
            <person name="Ravi A."/>
            <person name="Getino M."/>
            <person name="Pursley I."/>
            <person name="Horton D.L."/>
            <person name="Alikhan N.F."/>
            <person name="Baker D."/>
            <person name="Gharbi K."/>
            <person name="Hall N."/>
            <person name="Watson M."/>
            <person name="Adriaenssens E.M."/>
            <person name="Foster-Nyarko E."/>
            <person name="Jarju S."/>
            <person name="Secka A."/>
            <person name="Antonio M."/>
            <person name="Oren A."/>
            <person name="Chaudhuri R.R."/>
            <person name="La Ragione R."/>
            <person name="Hildebrand F."/>
            <person name="Pallen M.J."/>
        </authorList>
    </citation>
    <scope>NUCLEOTIDE SEQUENCE</scope>
    <source>
        <strain evidence="8">CHK188-4685</strain>
    </source>
</reference>
<dbReference type="PANTHER" id="PTHR48069:SF3">
    <property type="entry name" value="DIHYDROFOLATE REDUCTASE"/>
    <property type="match status" value="1"/>
</dbReference>
<dbReference type="PANTHER" id="PTHR48069">
    <property type="entry name" value="DIHYDROFOLATE REDUCTASE"/>
    <property type="match status" value="1"/>
</dbReference>
<dbReference type="Pfam" id="PF00186">
    <property type="entry name" value="DHFR_1"/>
    <property type="match status" value="1"/>
</dbReference>
<evidence type="ECO:0000313" key="8">
    <source>
        <dbReference type="EMBL" id="HJB07127.1"/>
    </source>
</evidence>
<dbReference type="GO" id="GO:0046452">
    <property type="term" value="P:dihydrofolate metabolic process"/>
    <property type="evidence" value="ECO:0007669"/>
    <property type="project" value="TreeGrafter"/>
</dbReference>
<evidence type="ECO:0000259" key="7">
    <source>
        <dbReference type="PROSITE" id="PS51330"/>
    </source>
</evidence>
<dbReference type="PROSITE" id="PS51330">
    <property type="entry name" value="DHFR_2"/>
    <property type="match status" value="1"/>
</dbReference>
<dbReference type="Gene3D" id="3.40.430.10">
    <property type="entry name" value="Dihydrofolate Reductase, subunit A"/>
    <property type="match status" value="1"/>
</dbReference>
<dbReference type="InterPro" id="IPR001796">
    <property type="entry name" value="DHFR_dom"/>
</dbReference>
<dbReference type="Proteomes" id="UP000886804">
    <property type="component" value="Unassembled WGS sequence"/>
</dbReference>
<comment type="similarity">
    <text evidence="2">Belongs to the dihydrofolate reductase family.</text>
</comment>
<reference evidence="8" key="2">
    <citation type="submission" date="2021-04" db="EMBL/GenBank/DDBJ databases">
        <authorList>
            <person name="Gilroy R."/>
        </authorList>
    </citation>
    <scope>NUCLEOTIDE SEQUENCE</scope>
    <source>
        <strain evidence="8">CHK188-4685</strain>
    </source>
</reference>
<dbReference type="GO" id="GO:0006730">
    <property type="term" value="P:one-carbon metabolic process"/>
    <property type="evidence" value="ECO:0007669"/>
    <property type="project" value="UniProtKB-KW"/>
</dbReference>
<evidence type="ECO:0000256" key="1">
    <source>
        <dbReference type="ARBA" id="ARBA00004903"/>
    </source>
</evidence>
<keyword evidence="6" id="KW-0560">Oxidoreductase</keyword>
<organism evidence="8 9">
    <name type="scientific">Candidatus Enterocloster faecavium</name>
    <dbReference type="NCBI Taxonomy" id="2838560"/>
    <lineage>
        <taxon>Bacteria</taxon>
        <taxon>Bacillati</taxon>
        <taxon>Bacillota</taxon>
        <taxon>Clostridia</taxon>
        <taxon>Lachnospirales</taxon>
        <taxon>Lachnospiraceae</taxon>
        <taxon>Enterocloster</taxon>
    </lineage>
</organism>
<dbReference type="GO" id="GO:0050661">
    <property type="term" value="F:NADP binding"/>
    <property type="evidence" value="ECO:0007669"/>
    <property type="project" value="InterPro"/>
</dbReference>
<dbReference type="InterPro" id="IPR024072">
    <property type="entry name" value="DHFR-like_dom_sf"/>
</dbReference>
<evidence type="ECO:0000256" key="2">
    <source>
        <dbReference type="ARBA" id="ARBA00009539"/>
    </source>
</evidence>
<dbReference type="GO" id="GO:0046654">
    <property type="term" value="P:tetrahydrofolate biosynthetic process"/>
    <property type="evidence" value="ECO:0007669"/>
    <property type="project" value="InterPro"/>
</dbReference>
<name>A0A9D2L6W3_9FIRM</name>
<evidence type="ECO:0000256" key="6">
    <source>
        <dbReference type="ARBA" id="ARBA00023002"/>
    </source>
</evidence>
<dbReference type="GO" id="GO:0046655">
    <property type="term" value="P:folic acid metabolic process"/>
    <property type="evidence" value="ECO:0007669"/>
    <property type="project" value="TreeGrafter"/>
</dbReference>
<dbReference type="SUPFAM" id="SSF53597">
    <property type="entry name" value="Dihydrofolate reductase-like"/>
    <property type="match status" value="1"/>
</dbReference>
<sequence length="167" mass="19397">MSGGLNLIVAVDQAWSIGKDGRLLVRIPADQQLFMQETIGKTVIMGRKTLESLPGGLPLAKRENIVLSRDENFQVKGAKTVHSVEEALEQVKDKNPEDVFVIGRESIYRQFLPYCRTAHVTWIDYRYDADTRFPNLEEEPGWRLAEESDEQTYFDLCYYFRRYERIS</sequence>
<dbReference type="EMBL" id="DWYS01000057">
    <property type="protein sequence ID" value="HJB07127.1"/>
    <property type="molecule type" value="Genomic_DNA"/>
</dbReference>
<keyword evidence="5" id="KW-0521">NADP</keyword>
<protein>
    <recommendedName>
        <fullName evidence="3">dihydrofolate reductase</fullName>
        <ecNumber evidence="3">1.5.1.3</ecNumber>
    </recommendedName>
</protein>
<comment type="caution">
    <text evidence="8">The sequence shown here is derived from an EMBL/GenBank/DDBJ whole genome shotgun (WGS) entry which is preliminary data.</text>
</comment>
<dbReference type="GO" id="GO:0005829">
    <property type="term" value="C:cytosol"/>
    <property type="evidence" value="ECO:0007669"/>
    <property type="project" value="TreeGrafter"/>
</dbReference>
<dbReference type="EC" id="1.5.1.3" evidence="3"/>
<dbReference type="AlphaFoldDB" id="A0A9D2L6W3"/>
<proteinExistence type="inferred from homology"/>
<evidence type="ECO:0000256" key="5">
    <source>
        <dbReference type="ARBA" id="ARBA00022857"/>
    </source>
</evidence>
<dbReference type="CDD" id="cd00209">
    <property type="entry name" value="DHFR"/>
    <property type="match status" value="1"/>
</dbReference>
<dbReference type="GO" id="GO:0004146">
    <property type="term" value="F:dihydrofolate reductase activity"/>
    <property type="evidence" value="ECO:0007669"/>
    <property type="project" value="UniProtKB-EC"/>
</dbReference>
<gene>
    <name evidence="8" type="ORF">H9716_04605</name>
</gene>
<dbReference type="PRINTS" id="PR00070">
    <property type="entry name" value="DHFR"/>
</dbReference>
<evidence type="ECO:0000256" key="4">
    <source>
        <dbReference type="ARBA" id="ARBA00022563"/>
    </source>
</evidence>
<dbReference type="InterPro" id="IPR012259">
    <property type="entry name" value="DHFR"/>
</dbReference>
<evidence type="ECO:0000256" key="3">
    <source>
        <dbReference type="ARBA" id="ARBA00012856"/>
    </source>
</evidence>